<dbReference type="EMBL" id="JALJOR010000004">
    <property type="protein sequence ID" value="KAK9817854.1"/>
    <property type="molecule type" value="Genomic_DNA"/>
</dbReference>
<dbReference type="PANTHER" id="PTHR44191:SF62">
    <property type="entry name" value="OS04G0341900 PROTEIN"/>
    <property type="match status" value="1"/>
</dbReference>
<evidence type="ECO:0000313" key="9">
    <source>
        <dbReference type="EMBL" id="KAK9817854.1"/>
    </source>
</evidence>
<dbReference type="PROSITE" id="PS50090">
    <property type="entry name" value="MYB_LIKE"/>
    <property type="match status" value="1"/>
</dbReference>
<keyword evidence="4" id="KW-0804">Transcription</keyword>
<accession>A0AAW1Q710</accession>
<comment type="subcellular location">
    <subcellularLocation>
        <location evidence="1">Nucleus</location>
    </subcellularLocation>
</comment>
<feature type="domain" description="HTH myb-type" evidence="8">
    <location>
        <begin position="39"/>
        <end position="95"/>
    </location>
</feature>
<dbReference type="SUPFAM" id="SSF46689">
    <property type="entry name" value="Homeodomain-like"/>
    <property type="match status" value="1"/>
</dbReference>
<keyword evidence="2" id="KW-0805">Transcription regulation</keyword>
<comment type="caution">
    <text evidence="9">The sequence shown here is derived from an EMBL/GenBank/DDBJ whole genome shotgun (WGS) entry which is preliminary data.</text>
</comment>
<dbReference type="InterPro" id="IPR006447">
    <property type="entry name" value="Myb_dom_plants"/>
</dbReference>
<evidence type="ECO:0000256" key="5">
    <source>
        <dbReference type="ARBA" id="ARBA00023242"/>
    </source>
</evidence>
<gene>
    <name evidence="9" type="ORF">WJX72_003166</name>
</gene>
<dbReference type="Pfam" id="PF00249">
    <property type="entry name" value="Myb_DNA-binding"/>
    <property type="match status" value="1"/>
</dbReference>
<dbReference type="InterPro" id="IPR001005">
    <property type="entry name" value="SANT/Myb"/>
</dbReference>
<keyword evidence="5" id="KW-0539">Nucleus</keyword>
<evidence type="ECO:0000256" key="1">
    <source>
        <dbReference type="ARBA" id="ARBA00004123"/>
    </source>
</evidence>
<dbReference type="NCBIfam" id="TIGR01557">
    <property type="entry name" value="myb_SHAQKYF"/>
    <property type="match status" value="1"/>
</dbReference>
<reference evidence="9 10" key="1">
    <citation type="journal article" date="2024" name="Nat. Commun.">
        <title>Phylogenomics reveals the evolutionary origins of lichenization in chlorophyte algae.</title>
        <authorList>
            <person name="Puginier C."/>
            <person name="Libourel C."/>
            <person name="Otte J."/>
            <person name="Skaloud P."/>
            <person name="Haon M."/>
            <person name="Grisel S."/>
            <person name="Petersen M."/>
            <person name="Berrin J.G."/>
            <person name="Delaux P.M."/>
            <person name="Dal Grande F."/>
            <person name="Keller J."/>
        </authorList>
    </citation>
    <scope>NUCLEOTIDE SEQUENCE [LARGE SCALE GENOMIC DNA]</scope>
    <source>
        <strain evidence="9 10">SAG 2043</strain>
    </source>
</reference>
<dbReference type="SMART" id="SM00717">
    <property type="entry name" value="SANT"/>
    <property type="match status" value="1"/>
</dbReference>
<dbReference type="InterPro" id="IPR052245">
    <property type="entry name" value="Plant_Stress_Dev_TF"/>
</dbReference>
<evidence type="ECO:0000256" key="3">
    <source>
        <dbReference type="ARBA" id="ARBA00023125"/>
    </source>
</evidence>
<evidence type="ECO:0000259" key="8">
    <source>
        <dbReference type="PROSITE" id="PS51294"/>
    </source>
</evidence>
<dbReference type="CDD" id="cd00167">
    <property type="entry name" value="SANT"/>
    <property type="match status" value="1"/>
</dbReference>
<feature type="region of interest" description="Disordered" evidence="6">
    <location>
        <begin position="20"/>
        <end position="46"/>
    </location>
</feature>
<dbReference type="GO" id="GO:0005634">
    <property type="term" value="C:nucleus"/>
    <property type="evidence" value="ECO:0007669"/>
    <property type="project" value="UniProtKB-SubCell"/>
</dbReference>
<evidence type="ECO:0000259" key="7">
    <source>
        <dbReference type="PROSITE" id="PS50090"/>
    </source>
</evidence>
<name>A0AAW1Q710_9CHLO</name>
<keyword evidence="3" id="KW-0238">DNA-binding</keyword>
<sequence length="215" mass="22839">MQEQGPGAVAAFELPPRIHLDKGGEAAGKHAVASNPRPNNAKKGTPWTEEEHALFLQGLRKLGKGNWRGISRFYCLHRTPTQVASHAQKHFLRLSGVTKRRSRFTALEQAVAAGLPPEHLLPNNASTPYHQMGAGASFCPPVQGAATESQPAPLPVHFTKLHRPVALSASAALTNFQALREGLAGSVAQETDSSKTSTLQPSAHSAFKSLAPAAV</sequence>
<dbReference type="PANTHER" id="PTHR44191">
    <property type="entry name" value="TRANSCRIPTION FACTOR KUA1"/>
    <property type="match status" value="1"/>
</dbReference>
<dbReference type="FunFam" id="1.10.10.60:FF:000009">
    <property type="entry name" value="transcription factor MYB1R1"/>
    <property type="match status" value="1"/>
</dbReference>
<evidence type="ECO:0000313" key="10">
    <source>
        <dbReference type="Proteomes" id="UP001489004"/>
    </source>
</evidence>
<dbReference type="InterPro" id="IPR017930">
    <property type="entry name" value="Myb_dom"/>
</dbReference>
<dbReference type="AlphaFoldDB" id="A0AAW1Q710"/>
<proteinExistence type="predicted"/>
<feature type="domain" description="Myb-like" evidence="7">
    <location>
        <begin position="39"/>
        <end position="91"/>
    </location>
</feature>
<dbReference type="InterPro" id="IPR009057">
    <property type="entry name" value="Homeodomain-like_sf"/>
</dbReference>
<evidence type="ECO:0000256" key="4">
    <source>
        <dbReference type="ARBA" id="ARBA00023163"/>
    </source>
</evidence>
<evidence type="ECO:0000256" key="2">
    <source>
        <dbReference type="ARBA" id="ARBA00023015"/>
    </source>
</evidence>
<dbReference type="Proteomes" id="UP001489004">
    <property type="component" value="Unassembled WGS sequence"/>
</dbReference>
<dbReference type="GO" id="GO:0003677">
    <property type="term" value="F:DNA binding"/>
    <property type="evidence" value="ECO:0007669"/>
    <property type="project" value="UniProtKB-KW"/>
</dbReference>
<dbReference type="PROSITE" id="PS51294">
    <property type="entry name" value="HTH_MYB"/>
    <property type="match status" value="1"/>
</dbReference>
<organism evidence="9 10">
    <name type="scientific">[Myrmecia] bisecta</name>
    <dbReference type="NCBI Taxonomy" id="41462"/>
    <lineage>
        <taxon>Eukaryota</taxon>
        <taxon>Viridiplantae</taxon>
        <taxon>Chlorophyta</taxon>
        <taxon>core chlorophytes</taxon>
        <taxon>Trebouxiophyceae</taxon>
        <taxon>Trebouxiales</taxon>
        <taxon>Trebouxiaceae</taxon>
        <taxon>Myrmecia</taxon>
    </lineage>
</organism>
<dbReference type="Gene3D" id="1.10.10.60">
    <property type="entry name" value="Homeodomain-like"/>
    <property type="match status" value="1"/>
</dbReference>
<keyword evidence="10" id="KW-1185">Reference proteome</keyword>
<evidence type="ECO:0000256" key="6">
    <source>
        <dbReference type="SAM" id="MobiDB-lite"/>
    </source>
</evidence>
<evidence type="ECO:0008006" key="11">
    <source>
        <dbReference type="Google" id="ProtNLM"/>
    </source>
</evidence>
<dbReference type="GO" id="GO:0006355">
    <property type="term" value="P:regulation of DNA-templated transcription"/>
    <property type="evidence" value="ECO:0007669"/>
    <property type="project" value="UniProtKB-ARBA"/>
</dbReference>
<protein>
    <recommendedName>
        <fullName evidence="11">MYB transcription factor</fullName>
    </recommendedName>
</protein>